<dbReference type="InterPro" id="IPR044730">
    <property type="entry name" value="RNase_H-like_dom_plant"/>
</dbReference>
<dbReference type="EMBL" id="JBBPBM010000872">
    <property type="protein sequence ID" value="KAK8490168.1"/>
    <property type="molecule type" value="Genomic_DNA"/>
</dbReference>
<gene>
    <name evidence="3" type="ORF">V6N12_025691</name>
</gene>
<dbReference type="InterPro" id="IPR036397">
    <property type="entry name" value="RNaseH_sf"/>
</dbReference>
<dbReference type="PANTHER" id="PTHR47074">
    <property type="entry name" value="BNAC02G40300D PROTEIN"/>
    <property type="match status" value="1"/>
</dbReference>
<dbReference type="InterPro" id="IPR052929">
    <property type="entry name" value="RNase_H-like_EbsB-rel"/>
</dbReference>
<dbReference type="PANTHER" id="PTHR47074:SF48">
    <property type="entry name" value="POLYNUCLEOTIDYL TRANSFERASE, RIBONUCLEASE H-LIKE SUPERFAMILY PROTEIN"/>
    <property type="match status" value="1"/>
</dbReference>
<evidence type="ECO:0000259" key="2">
    <source>
        <dbReference type="Pfam" id="PF13456"/>
    </source>
</evidence>
<evidence type="ECO:0000313" key="4">
    <source>
        <dbReference type="Proteomes" id="UP001472677"/>
    </source>
</evidence>
<evidence type="ECO:0000313" key="3">
    <source>
        <dbReference type="EMBL" id="KAK8490168.1"/>
    </source>
</evidence>
<sequence>MSRIFSLSAPSLHSTCPSSHVPSPEVAEAHACDQAISLTQELGFRKVIFEGDALNMIKKVLDPSTDMSKTFELINNVKRLQLDFEAISFNHVNRRQNEPAHVLAKEGWWHFAYQCVWIEEAHDSVVAAAKKYCWWVDPPLY</sequence>
<organism evidence="3 4">
    <name type="scientific">Hibiscus sabdariffa</name>
    <name type="common">roselle</name>
    <dbReference type="NCBI Taxonomy" id="183260"/>
    <lineage>
        <taxon>Eukaryota</taxon>
        <taxon>Viridiplantae</taxon>
        <taxon>Streptophyta</taxon>
        <taxon>Embryophyta</taxon>
        <taxon>Tracheophyta</taxon>
        <taxon>Spermatophyta</taxon>
        <taxon>Magnoliopsida</taxon>
        <taxon>eudicotyledons</taxon>
        <taxon>Gunneridae</taxon>
        <taxon>Pentapetalae</taxon>
        <taxon>rosids</taxon>
        <taxon>malvids</taxon>
        <taxon>Malvales</taxon>
        <taxon>Malvaceae</taxon>
        <taxon>Malvoideae</taxon>
        <taxon>Hibiscus</taxon>
    </lineage>
</organism>
<dbReference type="InterPro" id="IPR002156">
    <property type="entry name" value="RNaseH_domain"/>
</dbReference>
<accession>A0ABR2AAN9</accession>
<name>A0ABR2AAN9_9ROSI</name>
<feature type="domain" description="RNase H type-1" evidence="2">
    <location>
        <begin position="20"/>
        <end position="106"/>
    </location>
</feature>
<protein>
    <recommendedName>
        <fullName evidence="2">RNase H type-1 domain-containing protein</fullName>
    </recommendedName>
</protein>
<reference evidence="3 4" key="1">
    <citation type="journal article" date="2024" name="G3 (Bethesda)">
        <title>Genome assembly of Hibiscus sabdariffa L. provides insights into metabolisms of medicinal natural products.</title>
        <authorList>
            <person name="Kim T."/>
        </authorList>
    </citation>
    <scope>NUCLEOTIDE SEQUENCE [LARGE SCALE GENOMIC DNA]</scope>
    <source>
        <strain evidence="3">TK-2024</strain>
        <tissue evidence="3">Old leaves</tissue>
    </source>
</reference>
<dbReference type="Pfam" id="PF13456">
    <property type="entry name" value="RVT_3"/>
    <property type="match status" value="1"/>
</dbReference>
<proteinExistence type="predicted"/>
<feature type="compositionally biased region" description="Polar residues" evidence="1">
    <location>
        <begin position="8"/>
        <end position="20"/>
    </location>
</feature>
<comment type="caution">
    <text evidence="3">The sequence shown here is derived from an EMBL/GenBank/DDBJ whole genome shotgun (WGS) entry which is preliminary data.</text>
</comment>
<evidence type="ECO:0000256" key="1">
    <source>
        <dbReference type="SAM" id="MobiDB-lite"/>
    </source>
</evidence>
<dbReference type="Gene3D" id="3.30.420.10">
    <property type="entry name" value="Ribonuclease H-like superfamily/Ribonuclease H"/>
    <property type="match status" value="1"/>
</dbReference>
<dbReference type="SUPFAM" id="SSF53098">
    <property type="entry name" value="Ribonuclease H-like"/>
    <property type="match status" value="1"/>
</dbReference>
<feature type="region of interest" description="Disordered" evidence="1">
    <location>
        <begin position="1"/>
        <end position="20"/>
    </location>
</feature>
<dbReference type="InterPro" id="IPR012337">
    <property type="entry name" value="RNaseH-like_sf"/>
</dbReference>
<keyword evidence="4" id="KW-1185">Reference proteome</keyword>
<dbReference type="CDD" id="cd06222">
    <property type="entry name" value="RNase_H_like"/>
    <property type="match status" value="1"/>
</dbReference>
<dbReference type="Proteomes" id="UP001472677">
    <property type="component" value="Unassembled WGS sequence"/>
</dbReference>